<keyword evidence="7" id="KW-0411">Iron-sulfur</keyword>
<name>A0A1Q6A259_9SPHI</name>
<dbReference type="GO" id="GO:0046872">
    <property type="term" value="F:metal ion binding"/>
    <property type="evidence" value="ECO:0007669"/>
    <property type="project" value="UniProtKB-KW"/>
</dbReference>
<dbReference type="PROSITE" id="PS51296">
    <property type="entry name" value="RIESKE"/>
    <property type="match status" value="1"/>
</dbReference>
<dbReference type="OrthoDB" id="593800at2"/>
<evidence type="ECO:0000256" key="3">
    <source>
        <dbReference type="ARBA" id="ARBA00022714"/>
    </source>
</evidence>
<evidence type="ECO:0000256" key="4">
    <source>
        <dbReference type="ARBA" id="ARBA00022723"/>
    </source>
</evidence>
<dbReference type="GO" id="GO:0016020">
    <property type="term" value="C:membrane"/>
    <property type="evidence" value="ECO:0007669"/>
    <property type="project" value="UniProtKB-SubCell"/>
</dbReference>
<dbReference type="STRING" id="1302689.RG47T_3535"/>
<reference evidence="11 12" key="1">
    <citation type="submission" date="2016-11" db="EMBL/GenBank/DDBJ databases">
        <title>Whole Genome Sequencing of Mucilaginibacter polytrichastri RG4-7(T) isolated from the moss sample.</title>
        <authorList>
            <person name="Li Y."/>
        </authorList>
    </citation>
    <scope>NUCLEOTIDE SEQUENCE [LARGE SCALE GENOMIC DNA]</scope>
    <source>
        <strain evidence="11 12">RG4-7</strain>
    </source>
</reference>
<keyword evidence="8 9" id="KW-0472">Membrane</keyword>
<protein>
    <recommendedName>
        <fullName evidence="10">Rieske domain-containing protein</fullName>
    </recommendedName>
</protein>
<feature type="domain" description="Rieske" evidence="10">
    <location>
        <begin position="233"/>
        <end position="327"/>
    </location>
</feature>
<feature type="transmembrane region" description="Helical" evidence="9">
    <location>
        <begin position="369"/>
        <end position="390"/>
    </location>
</feature>
<dbReference type="CDD" id="cd03467">
    <property type="entry name" value="Rieske"/>
    <property type="match status" value="1"/>
</dbReference>
<organism evidence="11 12">
    <name type="scientific">Mucilaginibacter polytrichastri</name>
    <dbReference type="NCBI Taxonomy" id="1302689"/>
    <lineage>
        <taxon>Bacteria</taxon>
        <taxon>Pseudomonadati</taxon>
        <taxon>Bacteroidota</taxon>
        <taxon>Sphingobacteriia</taxon>
        <taxon>Sphingobacteriales</taxon>
        <taxon>Sphingobacteriaceae</taxon>
        <taxon>Mucilaginibacter</taxon>
    </lineage>
</organism>
<dbReference type="PANTHER" id="PTHR21496:SF23">
    <property type="entry name" value="3-PHENYLPROPIONATE_CINNAMIC ACID DIOXYGENASE FERREDOXIN SUBUNIT"/>
    <property type="match status" value="1"/>
</dbReference>
<dbReference type="Gene3D" id="2.102.10.10">
    <property type="entry name" value="Rieske [2Fe-2S] iron-sulphur domain"/>
    <property type="match status" value="1"/>
</dbReference>
<comment type="caution">
    <text evidence="11">The sequence shown here is derived from an EMBL/GenBank/DDBJ whole genome shotgun (WGS) entry which is preliminary data.</text>
</comment>
<dbReference type="Pfam" id="PF00355">
    <property type="entry name" value="Rieske"/>
    <property type="match status" value="1"/>
</dbReference>
<comment type="subcellular location">
    <subcellularLocation>
        <location evidence="1">Membrane</location>
        <topology evidence="1">Multi-pass membrane protein</topology>
    </subcellularLocation>
</comment>
<proteinExistence type="predicted"/>
<dbReference type="SUPFAM" id="SSF50022">
    <property type="entry name" value="ISP domain"/>
    <property type="match status" value="1"/>
</dbReference>
<keyword evidence="6" id="KW-0408">Iron</keyword>
<dbReference type="InterPro" id="IPR017941">
    <property type="entry name" value="Rieske_2Fe-2S"/>
</dbReference>
<keyword evidence="4" id="KW-0479">Metal-binding</keyword>
<feature type="transmembrane region" description="Helical" evidence="9">
    <location>
        <begin position="87"/>
        <end position="108"/>
    </location>
</feature>
<keyword evidence="2 9" id="KW-0812">Transmembrane</keyword>
<evidence type="ECO:0000256" key="6">
    <source>
        <dbReference type="ARBA" id="ARBA00023004"/>
    </source>
</evidence>
<feature type="transmembrane region" description="Helical" evidence="9">
    <location>
        <begin position="128"/>
        <end position="149"/>
    </location>
</feature>
<evidence type="ECO:0000256" key="7">
    <source>
        <dbReference type="ARBA" id="ARBA00023014"/>
    </source>
</evidence>
<dbReference type="EMBL" id="MPPL01000001">
    <property type="protein sequence ID" value="OKS88071.1"/>
    <property type="molecule type" value="Genomic_DNA"/>
</dbReference>
<evidence type="ECO:0000256" key="9">
    <source>
        <dbReference type="SAM" id="Phobius"/>
    </source>
</evidence>
<feature type="transmembrane region" description="Helical" evidence="9">
    <location>
        <begin position="44"/>
        <end position="67"/>
    </location>
</feature>
<feature type="transmembrane region" description="Helical" evidence="9">
    <location>
        <begin position="170"/>
        <end position="187"/>
    </location>
</feature>
<keyword evidence="12" id="KW-1185">Reference proteome</keyword>
<evidence type="ECO:0000256" key="8">
    <source>
        <dbReference type="ARBA" id="ARBA00023136"/>
    </source>
</evidence>
<dbReference type="AlphaFoldDB" id="A0A1Q6A259"/>
<evidence type="ECO:0000259" key="10">
    <source>
        <dbReference type="PROSITE" id="PS51296"/>
    </source>
</evidence>
<keyword evidence="3" id="KW-0001">2Fe-2S</keyword>
<evidence type="ECO:0000256" key="1">
    <source>
        <dbReference type="ARBA" id="ARBA00004141"/>
    </source>
</evidence>
<evidence type="ECO:0000256" key="2">
    <source>
        <dbReference type="ARBA" id="ARBA00022692"/>
    </source>
</evidence>
<gene>
    <name evidence="11" type="ORF">RG47T_3535</name>
</gene>
<dbReference type="InterPro" id="IPR013130">
    <property type="entry name" value="Fe3_Rdtase_TM_dom"/>
</dbReference>
<dbReference type="PANTHER" id="PTHR21496">
    <property type="entry name" value="FERREDOXIN-RELATED"/>
    <property type="match status" value="1"/>
</dbReference>
<dbReference type="Proteomes" id="UP000186720">
    <property type="component" value="Unassembled WGS sequence"/>
</dbReference>
<dbReference type="InterPro" id="IPR036922">
    <property type="entry name" value="Rieske_2Fe-2S_sf"/>
</dbReference>
<keyword evidence="5 9" id="KW-1133">Transmembrane helix</keyword>
<feature type="transmembrane region" description="Helical" evidence="9">
    <location>
        <begin position="193"/>
        <end position="215"/>
    </location>
</feature>
<accession>A0A1Q6A259</accession>
<feature type="transmembrane region" description="Helical" evidence="9">
    <location>
        <begin position="19"/>
        <end position="38"/>
    </location>
</feature>
<dbReference type="GO" id="GO:0051537">
    <property type="term" value="F:2 iron, 2 sulfur cluster binding"/>
    <property type="evidence" value="ECO:0007669"/>
    <property type="project" value="UniProtKB-KW"/>
</dbReference>
<evidence type="ECO:0000256" key="5">
    <source>
        <dbReference type="ARBA" id="ARBA00022989"/>
    </source>
</evidence>
<evidence type="ECO:0000313" key="11">
    <source>
        <dbReference type="EMBL" id="OKS88071.1"/>
    </source>
</evidence>
<sequence>MSVVYSPVLWNKFKKKYDLFLWVSIAVYFTVFILLNSVLFPQLILVTVLIRGFGLLAIILLHIILMIGPLCRLQPKFLPMLYNRRHLGVTMFFITSVHAILSLIWFHSGGNVHPLVSLFAGNTHYDSLRFFPFQTLGFAAYLILMVMAFTSHDFWLNFLSPRIWKALHMMVYLAYGLIIMHVLLGVIQLEDSPVIFCMLITGLAAVAAVHIISGYKEWKFDSRKHLPDKNNWVYVCLVSEIQESHAKMAVVNNERVAIFKYGNRLSAVYNVCKHQNGPLGEGKIVDGCIICPWHGYQYQPVDGCAPAPFTEKLATYNLKVEGHAIYINTKAMPEGTAVEPIILSEQIRSPLSGFFIGWNDNNPASIIKFVSRSIIGIIALSLIIAVGFTVKQKHIALSSFDYKNLKIVRGQLIEYPFPAIRTLTGKDASGRLTIKTYPLINNAKFGADGLVDSIRKRYNTNNYTAEINGAFIIRNKVTAMELTYGALSIKILNKNNGLPTGQLRKLCDTAIFGEIIDPKCYLGAMNPGEGKPHRSCAILCISGGIMPMLAFKDIHGQSQYAVLLGRHGEKINAQVIKFVAEPVKITGTLFRYDNWYVFYTDPAKEVYSLFQ</sequence>
<dbReference type="RefSeq" id="WP_074490609.1">
    <property type="nucleotide sequence ID" value="NZ_FPAM01000010.1"/>
</dbReference>
<dbReference type="Pfam" id="PF01794">
    <property type="entry name" value="Ferric_reduct"/>
    <property type="match status" value="1"/>
</dbReference>
<evidence type="ECO:0000313" key="12">
    <source>
        <dbReference type="Proteomes" id="UP000186720"/>
    </source>
</evidence>